<proteinExistence type="predicted"/>
<dbReference type="OrthoDB" id="8048137at2759"/>
<gene>
    <name evidence="2" type="ORF">AFUS01_LOCUS42807</name>
</gene>
<accession>A0A8J2LIC6</accession>
<feature type="non-terminal residue" evidence="2">
    <location>
        <position position="1"/>
    </location>
</feature>
<keyword evidence="3" id="KW-1185">Reference proteome</keyword>
<comment type="caution">
    <text evidence="2">The sequence shown here is derived from an EMBL/GenBank/DDBJ whole genome shotgun (WGS) entry which is preliminary data.</text>
</comment>
<dbReference type="AlphaFoldDB" id="A0A8J2LIC6"/>
<evidence type="ECO:0000259" key="1">
    <source>
        <dbReference type="Pfam" id="PF18701"/>
    </source>
</evidence>
<reference evidence="2" key="1">
    <citation type="submission" date="2021-06" db="EMBL/GenBank/DDBJ databases">
        <authorList>
            <person name="Hodson N. C."/>
            <person name="Mongue J. A."/>
            <person name="Jaron S. K."/>
        </authorList>
    </citation>
    <scope>NUCLEOTIDE SEQUENCE</scope>
</reference>
<evidence type="ECO:0000313" key="3">
    <source>
        <dbReference type="Proteomes" id="UP000708208"/>
    </source>
</evidence>
<dbReference type="PANTHER" id="PTHR47331">
    <property type="entry name" value="PHD-TYPE DOMAIN-CONTAINING PROTEIN"/>
    <property type="match status" value="1"/>
</dbReference>
<evidence type="ECO:0000313" key="2">
    <source>
        <dbReference type="EMBL" id="CAG7833164.1"/>
    </source>
</evidence>
<dbReference type="EMBL" id="CAJVCH010568782">
    <property type="protein sequence ID" value="CAG7833164.1"/>
    <property type="molecule type" value="Genomic_DNA"/>
</dbReference>
<organism evidence="2 3">
    <name type="scientific">Allacma fusca</name>
    <dbReference type="NCBI Taxonomy" id="39272"/>
    <lineage>
        <taxon>Eukaryota</taxon>
        <taxon>Metazoa</taxon>
        <taxon>Ecdysozoa</taxon>
        <taxon>Arthropoda</taxon>
        <taxon>Hexapoda</taxon>
        <taxon>Collembola</taxon>
        <taxon>Symphypleona</taxon>
        <taxon>Sminthuridae</taxon>
        <taxon>Allacma</taxon>
    </lineage>
</organism>
<dbReference type="Proteomes" id="UP000708208">
    <property type="component" value="Unassembled WGS sequence"/>
</dbReference>
<sequence length="118" mass="13906">GHFLAGKSLVALPDQNLEEVPVNRLNWWQKIQQMVQQFWKRWVDEYLTRLQTRPKWCTEQPNMKTGDLVIIKDERFPPSKWKLGRLIDCHLGHDGMVRVVTVKTADGTYSRPIVKAFF</sequence>
<dbReference type="Pfam" id="PF18701">
    <property type="entry name" value="DUF5641"/>
    <property type="match status" value="1"/>
</dbReference>
<dbReference type="InterPro" id="IPR040676">
    <property type="entry name" value="DUF5641"/>
</dbReference>
<dbReference type="PANTHER" id="PTHR47331:SF5">
    <property type="entry name" value="RIBONUCLEASE H"/>
    <property type="match status" value="1"/>
</dbReference>
<feature type="domain" description="DUF5641" evidence="1">
    <location>
        <begin position="27"/>
        <end position="115"/>
    </location>
</feature>
<protein>
    <recommendedName>
        <fullName evidence="1">DUF5641 domain-containing protein</fullName>
    </recommendedName>
</protein>
<name>A0A8J2LIC6_9HEXA</name>